<organism evidence="2 3">
    <name type="scientific">Bacillus safensis</name>
    <dbReference type="NCBI Taxonomy" id="561879"/>
    <lineage>
        <taxon>Bacteria</taxon>
        <taxon>Bacillati</taxon>
        <taxon>Bacillota</taxon>
        <taxon>Bacilli</taxon>
        <taxon>Bacillales</taxon>
        <taxon>Bacillaceae</taxon>
        <taxon>Bacillus</taxon>
    </lineage>
</organism>
<name>A0A5S9MF86_BACIA</name>
<dbReference type="GO" id="GO:0006631">
    <property type="term" value="P:fatty acid metabolic process"/>
    <property type="evidence" value="ECO:0007669"/>
    <property type="project" value="InterPro"/>
</dbReference>
<evidence type="ECO:0000313" key="2">
    <source>
        <dbReference type="EMBL" id="BBP92160.1"/>
    </source>
</evidence>
<dbReference type="SUPFAM" id="SSF48179">
    <property type="entry name" value="6-phosphogluconate dehydrogenase C-terminal domain-like"/>
    <property type="match status" value="1"/>
</dbReference>
<dbReference type="InterPro" id="IPR008927">
    <property type="entry name" value="6-PGluconate_DH-like_C_sf"/>
</dbReference>
<dbReference type="EMBL" id="AP021906">
    <property type="protein sequence ID" value="BBP92160.1"/>
    <property type="molecule type" value="Genomic_DNA"/>
</dbReference>
<gene>
    <name evidence="2" type="ORF">BsIDN1_57780</name>
</gene>
<dbReference type="Proteomes" id="UP000464658">
    <property type="component" value="Chromosome"/>
</dbReference>
<dbReference type="AlphaFoldDB" id="A0A5S9MF86"/>
<protein>
    <recommendedName>
        <fullName evidence="1">3-hydroxyacyl-CoA dehydrogenase C-terminal domain-containing protein</fullName>
    </recommendedName>
</protein>
<dbReference type="InterPro" id="IPR006108">
    <property type="entry name" value="3HC_DH_C"/>
</dbReference>
<evidence type="ECO:0000313" key="3">
    <source>
        <dbReference type="Proteomes" id="UP000464658"/>
    </source>
</evidence>
<reference evidence="2 3" key="1">
    <citation type="submission" date="2019-12" db="EMBL/GenBank/DDBJ databases">
        <title>Full genome sequence of a Bacillus safensis strain isolated from commercially available natto in Indonesia.</title>
        <authorList>
            <person name="Yoshida M."/>
            <person name="Uomi M."/>
            <person name="Waturangi D."/>
            <person name="Ekaputri J.J."/>
            <person name="Setiamarga D.H.E."/>
        </authorList>
    </citation>
    <scope>NUCLEOTIDE SEQUENCE [LARGE SCALE GENOMIC DNA]</scope>
    <source>
        <strain evidence="2 3">IDN1</strain>
    </source>
</reference>
<sequence>MTLTYGERTKLKKDPGIEMAKQQKKGAKAKLKALIYQDGGRAGQLLWNMTAPVLLYSAHLKGEIADDIQSIDNAMKWGFGWQHGPFELWDAIGVKKKAAERMEAEGRIIPAWVQDMLSKGHETFYQENADGVRAFYHNGGL</sequence>
<feature type="domain" description="3-hydroxyacyl-CoA dehydrogenase C-terminal" evidence="1">
    <location>
        <begin position="62"/>
        <end position="102"/>
    </location>
</feature>
<dbReference type="Pfam" id="PF00725">
    <property type="entry name" value="3HCDH"/>
    <property type="match status" value="1"/>
</dbReference>
<proteinExistence type="predicted"/>
<evidence type="ECO:0000259" key="1">
    <source>
        <dbReference type="Pfam" id="PF00725"/>
    </source>
</evidence>
<dbReference type="GO" id="GO:0016616">
    <property type="term" value="F:oxidoreductase activity, acting on the CH-OH group of donors, NAD or NADP as acceptor"/>
    <property type="evidence" value="ECO:0007669"/>
    <property type="project" value="InterPro"/>
</dbReference>
<accession>A0A5S9MF86</accession>
<dbReference type="Gene3D" id="1.10.1040.50">
    <property type="match status" value="1"/>
</dbReference>